<proteinExistence type="predicted"/>
<name>A0A4Y7QCY5_9AGAM</name>
<evidence type="ECO:0000256" key="1">
    <source>
        <dbReference type="SAM" id="MobiDB-lite"/>
    </source>
</evidence>
<keyword evidence="3" id="KW-1185">Reference proteome</keyword>
<dbReference type="VEuPathDB" id="FungiDB:BD410DRAFT_801204"/>
<dbReference type="EMBL" id="ML170164">
    <property type="protein sequence ID" value="TDL25098.1"/>
    <property type="molecule type" value="Genomic_DNA"/>
</dbReference>
<gene>
    <name evidence="2" type="ORF">BD410DRAFT_801204</name>
</gene>
<sequence length="446" mass="48340">MRTLTSDQTGSCRDPAGPGLGESGQPVLGLLEGIAVSILRDERSVQLGIGLGVLPRCWQAGSFAHSNQLSELFLVLLIANSSTTNSLATFPTERNRTRETTITLNLTTPMDSRPSRLQISASSAQSASYSFGSPTEVRAQLADVRASPNCICIVLSAANNVVTEDCVCRANHPQPPQNTTTAFTAMRTTVNELTGREGTKVCCHYRFSPPPTQAASTATTTILAPSHSSTIVRYTEQEHIHHTISTSTPPQAHCFRFQRYGYLPSAILAPFPASLTRHPGLWGNKDSSSTRLHPPLAIPALHPPFHHSLPLTTPANLKSSRAIRSYAIQFPRRTLKSAKTCLPFPPPAARHSRLPPAVASFLSPLCAFLTQVYSELSLPHHPIPAQDTQISQKPADRTKSVLIICTHSPRSLNKLNPLSFGITRADKRAIPYPEMSESTGARLFAL</sequence>
<accession>A0A4Y7QCY5</accession>
<feature type="compositionally biased region" description="Polar residues" evidence="1">
    <location>
        <begin position="1"/>
        <end position="11"/>
    </location>
</feature>
<feature type="region of interest" description="Disordered" evidence="1">
    <location>
        <begin position="1"/>
        <end position="24"/>
    </location>
</feature>
<reference evidence="2 3" key="1">
    <citation type="submission" date="2018-06" db="EMBL/GenBank/DDBJ databases">
        <title>A transcriptomic atlas of mushroom development highlights an independent origin of complex multicellularity.</title>
        <authorList>
            <consortium name="DOE Joint Genome Institute"/>
            <person name="Krizsan K."/>
            <person name="Almasi E."/>
            <person name="Merenyi Z."/>
            <person name="Sahu N."/>
            <person name="Viragh M."/>
            <person name="Koszo T."/>
            <person name="Mondo S."/>
            <person name="Kiss B."/>
            <person name="Balint B."/>
            <person name="Kues U."/>
            <person name="Barry K."/>
            <person name="Hegedus J.C."/>
            <person name="Henrissat B."/>
            <person name="Johnson J."/>
            <person name="Lipzen A."/>
            <person name="Ohm R."/>
            <person name="Nagy I."/>
            <person name="Pangilinan J."/>
            <person name="Yan J."/>
            <person name="Xiong Y."/>
            <person name="Grigoriev I.V."/>
            <person name="Hibbett D.S."/>
            <person name="Nagy L.G."/>
        </authorList>
    </citation>
    <scope>NUCLEOTIDE SEQUENCE [LARGE SCALE GENOMIC DNA]</scope>
    <source>
        <strain evidence="2 3">SZMC22713</strain>
    </source>
</reference>
<evidence type="ECO:0000313" key="3">
    <source>
        <dbReference type="Proteomes" id="UP000294933"/>
    </source>
</evidence>
<protein>
    <submittedName>
        <fullName evidence="2">Uncharacterized protein</fullName>
    </submittedName>
</protein>
<dbReference type="AlphaFoldDB" id="A0A4Y7QCY5"/>
<organism evidence="2 3">
    <name type="scientific">Rickenella mellea</name>
    <dbReference type="NCBI Taxonomy" id="50990"/>
    <lineage>
        <taxon>Eukaryota</taxon>
        <taxon>Fungi</taxon>
        <taxon>Dikarya</taxon>
        <taxon>Basidiomycota</taxon>
        <taxon>Agaricomycotina</taxon>
        <taxon>Agaricomycetes</taxon>
        <taxon>Hymenochaetales</taxon>
        <taxon>Rickenellaceae</taxon>
        <taxon>Rickenella</taxon>
    </lineage>
</organism>
<dbReference type="Proteomes" id="UP000294933">
    <property type="component" value="Unassembled WGS sequence"/>
</dbReference>
<evidence type="ECO:0000313" key="2">
    <source>
        <dbReference type="EMBL" id="TDL25098.1"/>
    </source>
</evidence>